<dbReference type="GO" id="GO:0046872">
    <property type="term" value="F:metal ion binding"/>
    <property type="evidence" value="ECO:0007669"/>
    <property type="project" value="InterPro"/>
</dbReference>
<organism evidence="2 3">
    <name type="scientific">Halostreptopolyspora alba</name>
    <dbReference type="NCBI Taxonomy" id="2487137"/>
    <lineage>
        <taxon>Bacteria</taxon>
        <taxon>Bacillati</taxon>
        <taxon>Actinomycetota</taxon>
        <taxon>Actinomycetes</taxon>
        <taxon>Streptosporangiales</taxon>
        <taxon>Nocardiopsidaceae</taxon>
        <taxon>Halostreptopolyspora</taxon>
    </lineage>
</organism>
<dbReference type="SUPFAM" id="SSF109854">
    <property type="entry name" value="DinB/YfiT-like putative metalloenzymes"/>
    <property type="match status" value="1"/>
</dbReference>
<keyword evidence="3" id="KW-1185">Reference proteome</keyword>
<dbReference type="NCBIfam" id="TIGR03086">
    <property type="entry name" value="TIGR03086 family metal-binding protein"/>
    <property type="match status" value="1"/>
</dbReference>
<protein>
    <submittedName>
        <fullName evidence="2">TIGR03086 family protein</fullName>
    </submittedName>
</protein>
<gene>
    <name evidence="2" type="ORF">EFW17_17420</name>
</gene>
<dbReference type="Proteomes" id="UP000269198">
    <property type="component" value="Unassembled WGS sequence"/>
</dbReference>
<dbReference type="EMBL" id="RJMB01000019">
    <property type="protein sequence ID" value="RNL82999.1"/>
    <property type="molecule type" value="Genomic_DNA"/>
</dbReference>
<accession>A0A3N0E5G5</accession>
<dbReference type="Gene3D" id="1.20.120.450">
    <property type="entry name" value="dinb family like domain"/>
    <property type="match status" value="1"/>
</dbReference>
<evidence type="ECO:0000259" key="1">
    <source>
        <dbReference type="Pfam" id="PF11716"/>
    </source>
</evidence>
<dbReference type="Pfam" id="PF11716">
    <property type="entry name" value="MDMPI_N"/>
    <property type="match status" value="1"/>
</dbReference>
<dbReference type="NCBIfam" id="TIGR03083">
    <property type="entry name" value="maleylpyruvate isomerase family mycothiol-dependent enzyme"/>
    <property type="match status" value="1"/>
</dbReference>
<dbReference type="InterPro" id="IPR017517">
    <property type="entry name" value="Maleyloyr_isom"/>
</dbReference>
<dbReference type="OrthoDB" id="5185819at2"/>
<dbReference type="InterPro" id="IPR017520">
    <property type="entry name" value="CHP03086"/>
</dbReference>
<dbReference type="InterPro" id="IPR034660">
    <property type="entry name" value="DinB/YfiT-like"/>
</dbReference>
<proteinExistence type="predicted"/>
<name>A0A3N0E5G5_9ACTN</name>
<evidence type="ECO:0000313" key="3">
    <source>
        <dbReference type="Proteomes" id="UP000269198"/>
    </source>
</evidence>
<dbReference type="InterPro" id="IPR024344">
    <property type="entry name" value="MDMPI_metal-binding"/>
</dbReference>
<dbReference type="RefSeq" id="WP_123202476.1">
    <property type="nucleotide sequence ID" value="NZ_RJMB01000019.1"/>
</dbReference>
<reference evidence="2 3" key="1">
    <citation type="submission" date="2018-11" db="EMBL/GenBank/DDBJ databases">
        <title>The genome draft of YIM 96095.</title>
        <authorList>
            <person name="Tang S.-K."/>
            <person name="Chunyu W.-X."/>
            <person name="Feng Y.-Z."/>
        </authorList>
    </citation>
    <scope>NUCLEOTIDE SEQUENCE [LARGE SCALE GENOMIC DNA]</scope>
    <source>
        <strain evidence="2 3">YIM 96095</strain>
    </source>
</reference>
<evidence type="ECO:0000313" key="2">
    <source>
        <dbReference type="EMBL" id="RNL82999.1"/>
    </source>
</evidence>
<dbReference type="AlphaFoldDB" id="A0A3N0E5G5"/>
<comment type="caution">
    <text evidence="2">The sequence shown here is derived from an EMBL/GenBank/DDBJ whole genome shotgun (WGS) entry which is preliminary data.</text>
</comment>
<feature type="domain" description="Mycothiol-dependent maleylpyruvate isomerase metal-binding" evidence="1">
    <location>
        <begin position="10"/>
        <end position="130"/>
    </location>
</feature>
<sequence>MAELLDLHAKALAEFDRRVREVGDAQWGESTPCVDWDVHDLVNHMVTVQMWAPYLLSGGTVEDAGDRFDGDHLGETPVATWEVMSRDARTAWLQPDALERTVHMSFGAIPASFYLWIMTLDQLVHAWDLARAIGTDETLDAGLVEATLQWVNENNVTVPPYFAEPVPVAEDADTQTRLLALTGRRV</sequence>